<evidence type="ECO:0000313" key="2">
    <source>
        <dbReference type="Proteomes" id="UP000609879"/>
    </source>
</evidence>
<dbReference type="Proteomes" id="UP000609879">
    <property type="component" value="Unassembled WGS sequence"/>
</dbReference>
<comment type="caution">
    <text evidence="1">The sequence shown here is derived from an EMBL/GenBank/DDBJ whole genome shotgun (WGS) entry which is preliminary data.</text>
</comment>
<proteinExistence type="predicted"/>
<gene>
    <name evidence="1" type="ORF">Ade02nite_74190</name>
</gene>
<keyword evidence="2" id="KW-1185">Reference proteome</keyword>
<protein>
    <submittedName>
        <fullName evidence="1">Uncharacterized protein</fullName>
    </submittedName>
</protein>
<dbReference type="EMBL" id="BOMI01000149">
    <property type="protein sequence ID" value="GID78778.1"/>
    <property type="molecule type" value="Genomic_DNA"/>
</dbReference>
<organism evidence="1 2">
    <name type="scientific">Paractinoplanes deccanensis</name>
    <dbReference type="NCBI Taxonomy" id="113561"/>
    <lineage>
        <taxon>Bacteria</taxon>
        <taxon>Bacillati</taxon>
        <taxon>Actinomycetota</taxon>
        <taxon>Actinomycetes</taxon>
        <taxon>Micromonosporales</taxon>
        <taxon>Micromonosporaceae</taxon>
        <taxon>Paractinoplanes</taxon>
    </lineage>
</organism>
<accession>A0ABQ3YFM8</accession>
<reference evidence="1 2" key="1">
    <citation type="submission" date="2021-01" db="EMBL/GenBank/DDBJ databases">
        <title>Whole genome shotgun sequence of Actinoplanes deccanensis NBRC 13994.</title>
        <authorList>
            <person name="Komaki H."/>
            <person name="Tamura T."/>
        </authorList>
    </citation>
    <scope>NUCLEOTIDE SEQUENCE [LARGE SCALE GENOMIC DNA]</scope>
    <source>
        <strain evidence="1 2">NBRC 13994</strain>
    </source>
</reference>
<evidence type="ECO:0000313" key="1">
    <source>
        <dbReference type="EMBL" id="GID78778.1"/>
    </source>
</evidence>
<sequence length="77" mass="8534">MPTAIVRTPRADQQLRSLPKSKQKRVVAFLRELQADGCAALGYRLTGADPLERLCDKHLGGALRAIAIPLRNTRRGR</sequence>
<name>A0ABQ3YFM8_9ACTN</name>